<proteinExistence type="predicted"/>
<evidence type="ECO:0000313" key="2">
    <source>
        <dbReference type="EMBL" id="KKQ28192.1"/>
    </source>
</evidence>
<dbReference type="GO" id="GO:0016740">
    <property type="term" value="F:transferase activity"/>
    <property type="evidence" value="ECO:0007669"/>
    <property type="project" value="UniProtKB-KW"/>
</dbReference>
<dbReference type="PANTHER" id="PTHR43685">
    <property type="entry name" value="GLYCOSYLTRANSFERASE"/>
    <property type="match status" value="1"/>
</dbReference>
<dbReference type="CDD" id="cd00761">
    <property type="entry name" value="Glyco_tranf_GTA_type"/>
    <property type="match status" value="1"/>
</dbReference>
<dbReference type="Gene3D" id="3.90.550.10">
    <property type="entry name" value="Spore Coat Polysaccharide Biosynthesis Protein SpsA, Chain A"/>
    <property type="match status" value="1"/>
</dbReference>
<keyword evidence="2" id="KW-0808">Transferase</keyword>
<protein>
    <submittedName>
        <fullName evidence="2">Glycosyl transferase family 2</fullName>
    </submittedName>
</protein>
<evidence type="ECO:0000259" key="1">
    <source>
        <dbReference type="Pfam" id="PF00535"/>
    </source>
</evidence>
<dbReference type="AlphaFoldDB" id="A0A0G0GDZ1"/>
<dbReference type="PANTHER" id="PTHR43685:SF2">
    <property type="entry name" value="GLYCOSYLTRANSFERASE 2-LIKE DOMAIN-CONTAINING PROTEIN"/>
    <property type="match status" value="1"/>
</dbReference>
<name>A0A0G0GDZ1_9BACT</name>
<accession>A0A0G0GDZ1</accession>
<organism evidence="2 3">
    <name type="scientific">Candidatus Magasanikbacteria bacterium GW2011_GWC2_37_14</name>
    <dbReference type="NCBI Taxonomy" id="1619046"/>
    <lineage>
        <taxon>Bacteria</taxon>
        <taxon>Candidatus Magasanikiibacteriota</taxon>
    </lineage>
</organism>
<dbReference type="SUPFAM" id="SSF53448">
    <property type="entry name" value="Nucleotide-diphospho-sugar transferases"/>
    <property type="match status" value="1"/>
</dbReference>
<reference evidence="2 3" key="1">
    <citation type="journal article" date="2015" name="Nature">
        <title>rRNA introns, odd ribosomes, and small enigmatic genomes across a large radiation of phyla.</title>
        <authorList>
            <person name="Brown C.T."/>
            <person name="Hug L.A."/>
            <person name="Thomas B.C."/>
            <person name="Sharon I."/>
            <person name="Castelle C.J."/>
            <person name="Singh A."/>
            <person name="Wilkins M.J."/>
            <person name="Williams K.H."/>
            <person name="Banfield J.F."/>
        </authorList>
    </citation>
    <scope>NUCLEOTIDE SEQUENCE [LARGE SCALE GENOMIC DNA]</scope>
</reference>
<feature type="domain" description="Glycosyltransferase 2-like" evidence="1">
    <location>
        <begin position="4"/>
        <end position="161"/>
    </location>
</feature>
<dbReference type="STRING" id="1619046.US42_C0001G0043"/>
<dbReference type="Pfam" id="PF00535">
    <property type="entry name" value="Glycos_transf_2"/>
    <property type="match status" value="1"/>
</dbReference>
<evidence type="ECO:0000313" key="3">
    <source>
        <dbReference type="Proteomes" id="UP000034849"/>
    </source>
</evidence>
<dbReference type="InterPro" id="IPR001173">
    <property type="entry name" value="Glyco_trans_2-like"/>
</dbReference>
<comment type="caution">
    <text evidence="2">The sequence shown here is derived from an EMBL/GenBank/DDBJ whole genome shotgun (WGS) entry which is preliminary data.</text>
</comment>
<dbReference type="Proteomes" id="UP000034849">
    <property type="component" value="Unassembled WGS sequence"/>
</dbReference>
<gene>
    <name evidence="2" type="ORF">US42_C0001G0043</name>
</gene>
<dbReference type="EMBL" id="LBSX01000001">
    <property type="protein sequence ID" value="KKQ28192.1"/>
    <property type="molecule type" value="Genomic_DNA"/>
</dbReference>
<dbReference type="InterPro" id="IPR029044">
    <property type="entry name" value="Nucleotide-diphossugar_trans"/>
</dbReference>
<sequence>MKISFIIPAYNEEKYIGKCLESIIKHGPPDAEIIVINNNSTDQTTGIVNSFPRVKLLFEPTRGTTHTRQKGLENASGELVAFIDADCRLTPEWMNIVAKKFTENKKLVCLSGPYFFYDNTKIKNFLIARPYNYLASLSNKLTNSVIYGGNTIIKKEIINKIGGWDKSINFYGDDVILAKKISTLGKIDFDLKFFVHSSSRRFNHEGIPTMILKYFINFIWVRLFNKPYHQTYLNHR</sequence>
<dbReference type="InterPro" id="IPR050834">
    <property type="entry name" value="Glycosyltransf_2"/>
</dbReference>